<evidence type="ECO:0000313" key="2">
    <source>
        <dbReference type="EMBL" id="MCZ4282299.1"/>
    </source>
</evidence>
<dbReference type="RefSeq" id="WP_269424448.1">
    <property type="nucleotide sequence ID" value="NZ_JAPWGY010000006.1"/>
</dbReference>
<accession>A0ABT4LMK0</accession>
<name>A0ABT4LMK0_9PROT</name>
<reference evidence="2" key="1">
    <citation type="submission" date="2022-12" db="EMBL/GenBank/DDBJ databases">
        <title>Bacterial isolates from different developmental stages of Nematostella vectensis.</title>
        <authorList>
            <person name="Fraune S."/>
        </authorList>
    </citation>
    <scope>NUCLEOTIDE SEQUENCE</scope>
    <source>
        <strain evidence="2">G21630-S1</strain>
    </source>
</reference>
<keyword evidence="1" id="KW-0472">Membrane</keyword>
<proteinExistence type="predicted"/>
<feature type="transmembrane region" description="Helical" evidence="1">
    <location>
        <begin position="20"/>
        <end position="41"/>
    </location>
</feature>
<sequence length="42" mass="4815">MIILLALGRIPGLRIDRTWIPMTLISMSLAVTWLWLGGWMAF</sequence>
<evidence type="ECO:0000256" key="1">
    <source>
        <dbReference type="SAM" id="Phobius"/>
    </source>
</evidence>
<dbReference type="EMBL" id="JAPWGY010000006">
    <property type="protein sequence ID" value="MCZ4282299.1"/>
    <property type="molecule type" value="Genomic_DNA"/>
</dbReference>
<keyword evidence="1" id="KW-0812">Transmembrane</keyword>
<organism evidence="2 3">
    <name type="scientific">Kiloniella laminariae</name>
    <dbReference type="NCBI Taxonomy" id="454162"/>
    <lineage>
        <taxon>Bacteria</taxon>
        <taxon>Pseudomonadati</taxon>
        <taxon>Pseudomonadota</taxon>
        <taxon>Alphaproteobacteria</taxon>
        <taxon>Rhodospirillales</taxon>
        <taxon>Kiloniellaceae</taxon>
        <taxon>Kiloniella</taxon>
    </lineage>
</organism>
<comment type="caution">
    <text evidence="2">The sequence shown here is derived from an EMBL/GenBank/DDBJ whole genome shotgun (WGS) entry which is preliminary data.</text>
</comment>
<keyword evidence="3" id="KW-1185">Reference proteome</keyword>
<gene>
    <name evidence="2" type="ORF">O4H49_16045</name>
</gene>
<dbReference type="Proteomes" id="UP001069802">
    <property type="component" value="Unassembled WGS sequence"/>
</dbReference>
<keyword evidence="1" id="KW-1133">Transmembrane helix</keyword>
<evidence type="ECO:0000313" key="3">
    <source>
        <dbReference type="Proteomes" id="UP001069802"/>
    </source>
</evidence>
<protein>
    <submittedName>
        <fullName evidence="2">Uncharacterized protein</fullName>
    </submittedName>
</protein>